<dbReference type="EC" id="5.3.1.24" evidence="3 9"/>
<evidence type="ECO:0000256" key="3">
    <source>
        <dbReference type="ARBA" id="ARBA00012572"/>
    </source>
</evidence>
<dbReference type="EMBL" id="FYEH01000006">
    <property type="protein sequence ID" value="SNB67917.1"/>
    <property type="molecule type" value="Genomic_DNA"/>
</dbReference>
<comment type="similarity">
    <text evidence="9">Belongs to the TrpF family.</text>
</comment>
<comment type="catalytic activity">
    <reaction evidence="1 9">
        <text>N-(5-phospho-beta-D-ribosyl)anthranilate = 1-(2-carboxyphenylamino)-1-deoxy-D-ribulose 5-phosphate</text>
        <dbReference type="Rhea" id="RHEA:21540"/>
        <dbReference type="ChEBI" id="CHEBI:18277"/>
        <dbReference type="ChEBI" id="CHEBI:58613"/>
        <dbReference type="EC" id="5.3.1.24"/>
    </reaction>
</comment>
<evidence type="ECO:0000256" key="1">
    <source>
        <dbReference type="ARBA" id="ARBA00001164"/>
    </source>
</evidence>
<reference evidence="11 12" key="1">
    <citation type="submission" date="2017-06" db="EMBL/GenBank/DDBJ databases">
        <authorList>
            <person name="Kim H.J."/>
            <person name="Triplett B.A."/>
        </authorList>
    </citation>
    <scope>NUCLEOTIDE SEQUENCE [LARGE SCALE GENOMIC DNA]</scope>
    <source>
        <strain evidence="11 12">B29T1</strain>
    </source>
</reference>
<dbReference type="InterPro" id="IPR013785">
    <property type="entry name" value="Aldolase_TIM"/>
</dbReference>
<dbReference type="UniPathway" id="UPA00035">
    <property type="reaction ID" value="UER00042"/>
</dbReference>
<keyword evidence="5 9" id="KW-0028">Amino-acid biosynthesis</keyword>
<gene>
    <name evidence="9" type="primary">trpF</name>
    <name evidence="11" type="ORF">SAMN07250955_10693</name>
</gene>
<dbReference type="InterPro" id="IPR044643">
    <property type="entry name" value="TrpF_fam"/>
</dbReference>
<evidence type="ECO:0000313" key="12">
    <source>
        <dbReference type="Proteomes" id="UP000197065"/>
    </source>
</evidence>
<dbReference type="AlphaFoldDB" id="A0A212R6Y5"/>
<dbReference type="NCBIfam" id="NF002295">
    <property type="entry name" value="PRK01222.1-1"/>
    <property type="match status" value="1"/>
</dbReference>
<protein>
    <recommendedName>
        <fullName evidence="4 9">N-(5'-phosphoribosyl)anthranilate isomerase</fullName>
        <shortName evidence="9">PRAI</shortName>
        <ecNumber evidence="3 9">5.3.1.24</ecNumber>
    </recommendedName>
</protein>
<feature type="domain" description="N-(5'phosphoribosyl) anthranilate isomerase (PRAI)" evidence="10">
    <location>
        <begin position="5"/>
        <end position="208"/>
    </location>
</feature>
<dbReference type="InterPro" id="IPR001240">
    <property type="entry name" value="PRAI_dom"/>
</dbReference>
<evidence type="ECO:0000256" key="4">
    <source>
        <dbReference type="ARBA" id="ARBA00022272"/>
    </source>
</evidence>
<dbReference type="GO" id="GO:0004640">
    <property type="term" value="F:phosphoribosylanthranilate isomerase activity"/>
    <property type="evidence" value="ECO:0007669"/>
    <property type="project" value="UniProtKB-UniRule"/>
</dbReference>
<dbReference type="Proteomes" id="UP000197065">
    <property type="component" value="Unassembled WGS sequence"/>
</dbReference>
<evidence type="ECO:0000313" key="11">
    <source>
        <dbReference type="EMBL" id="SNB67917.1"/>
    </source>
</evidence>
<accession>A0A212R6Y5</accession>
<dbReference type="Gene3D" id="3.20.20.70">
    <property type="entry name" value="Aldolase class I"/>
    <property type="match status" value="1"/>
</dbReference>
<dbReference type="OrthoDB" id="9796196at2"/>
<keyword evidence="7 9" id="KW-0057">Aromatic amino acid biosynthesis</keyword>
<dbReference type="SUPFAM" id="SSF51366">
    <property type="entry name" value="Ribulose-phoshate binding barrel"/>
    <property type="match status" value="1"/>
</dbReference>
<evidence type="ECO:0000256" key="9">
    <source>
        <dbReference type="HAMAP-Rule" id="MF_00135"/>
    </source>
</evidence>
<evidence type="ECO:0000256" key="8">
    <source>
        <dbReference type="ARBA" id="ARBA00023235"/>
    </source>
</evidence>
<dbReference type="InterPro" id="IPR011060">
    <property type="entry name" value="RibuloseP-bd_barrel"/>
</dbReference>
<evidence type="ECO:0000256" key="6">
    <source>
        <dbReference type="ARBA" id="ARBA00022822"/>
    </source>
</evidence>
<dbReference type="PANTHER" id="PTHR42894">
    <property type="entry name" value="N-(5'-PHOSPHORIBOSYL)ANTHRANILATE ISOMERASE"/>
    <property type="match status" value="1"/>
</dbReference>
<keyword evidence="8 9" id="KW-0413">Isomerase</keyword>
<dbReference type="Pfam" id="PF00697">
    <property type="entry name" value="PRAI"/>
    <property type="match status" value="1"/>
</dbReference>
<dbReference type="CDD" id="cd00405">
    <property type="entry name" value="PRAI"/>
    <property type="match status" value="1"/>
</dbReference>
<evidence type="ECO:0000256" key="5">
    <source>
        <dbReference type="ARBA" id="ARBA00022605"/>
    </source>
</evidence>
<dbReference type="GO" id="GO:0000162">
    <property type="term" value="P:L-tryptophan biosynthetic process"/>
    <property type="evidence" value="ECO:0007669"/>
    <property type="project" value="UniProtKB-UniRule"/>
</dbReference>
<organism evidence="11 12">
    <name type="scientific">Arboricoccus pini</name>
    <dbReference type="NCBI Taxonomy" id="1963835"/>
    <lineage>
        <taxon>Bacteria</taxon>
        <taxon>Pseudomonadati</taxon>
        <taxon>Pseudomonadota</taxon>
        <taxon>Alphaproteobacteria</taxon>
        <taxon>Geminicoccales</taxon>
        <taxon>Geminicoccaceae</taxon>
        <taxon>Arboricoccus</taxon>
    </lineage>
</organism>
<sequence length="221" mass="23602">MSLMVKICGLREQMAVEQAVNAGARYLGFIFYPPSVRALRPDEAATLMADIPDNVGKVGVFVDPSDREIETVLALCPLDVIQLHGRETPDRVAQVALRSGLQVMKAIQVETADDLGALSAHVAAADMILFDAKAPRDGAAVPGGNGLAFDWQLLQNLTIDKPWFLAGGLNKENLALAVELVDPPGVDVSSGVERWPGAKDPAKLDAFLAEARRLADLHKAS</sequence>
<dbReference type="PANTHER" id="PTHR42894:SF1">
    <property type="entry name" value="N-(5'-PHOSPHORIBOSYL)ANTHRANILATE ISOMERASE"/>
    <property type="match status" value="1"/>
</dbReference>
<evidence type="ECO:0000259" key="10">
    <source>
        <dbReference type="Pfam" id="PF00697"/>
    </source>
</evidence>
<evidence type="ECO:0000256" key="2">
    <source>
        <dbReference type="ARBA" id="ARBA00004664"/>
    </source>
</evidence>
<comment type="pathway">
    <text evidence="2 9">Amino-acid biosynthesis; L-tryptophan biosynthesis; L-tryptophan from chorismate: step 3/5.</text>
</comment>
<evidence type="ECO:0000256" key="7">
    <source>
        <dbReference type="ARBA" id="ARBA00023141"/>
    </source>
</evidence>
<dbReference type="HAMAP" id="MF_00135">
    <property type="entry name" value="PRAI"/>
    <property type="match status" value="1"/>
</dbReference>
<dbReference type="RefSeq" id="WP_088561401.1">
    <property type="nucleotide sequence ID" value="NZ_FYEH01000006.1"/>
</dbReference>
<proteinExistence type="inferred from homology"/>
<name>A0A212R6Y5_9PROT</name>
<keyword evidence="6 9" id="KW-0822">Tryptophan biosynthesis</keyword>
<keyword evidence="12" id="KW-1185">Reference proteome</keyword>